<dbReference type="GO" id="GO:0005737">
    <property type="term" value="C:cytoplasm"/>
    <property type="evidence" value="ECO:0007669"/>
    <property type="project" value="UniProtKB-UniRule"/>
</dbReference>
<dbReference type="GO" id="GO:0000976">
    <property type="term" value="F:transcription cis-regulatory region binding"/>
    <property type="evidence" value="ECO:0007669"/>
    <property type="project" value="TreeGrafter"/>
</dbReference>
<evidence type="ECO:0000259" key="8">
    <source>
        <dbReference type="PROSITE" id="PS51740"/>
    </source>
</evidence>
<dbReference type="PANTHER" id="PTHR34701">
    <property type="entry name" value="TRANSCRIPTIONAL REGULATOR MRAZ"/>
    <property type="match status" value="1"/>
</dbReference>
<comment type="similarity">
    <text evidence="7">Belongs to the MraZ family.</text>
</comment>
<accession>A0A7W9SP63</accession>
<keyword evidence="10" id="KW-1185">Reference proteome</keyword>
<dbReference type="GO" id="GO:0009295">
    <property type="term" value="C:nucleoid"/>
    <property type="evidence" value="ECO:0007669"/>
    <property type="project" value="UniProtKB-SubCell"/>
</dbReference>
<dbReference type="CDD" id="cd16321">
    <property type="entry name" value="MraZ_C"/>
    <property type="match status" value="1"/>
</dbReference>
<dbReference type="Gene3D" id="3.40.1550.20">
    <property type="entry name" value="Transcriptional regulator MraZ domain"/>
    <property type="match status" value="1"/>
</dbReference>
<evidence type="ECO:0000256" key="7">
    <source>
        <dbReference type="HAMAP-Rule" id="MF_01008"/>
    </source>
</evidence>
<evidence type="ECO:0000256" key="6">
    <source>
        <dbReference type="ARBA" id="ARBA00023163"/>
    </source>
</evidence>
<sequence>MPLKFRNALGNSFVITKGVGPCLSVYKEADFDKIEENLNKQPSLDPHVLRMKRLLCAPAVDTDTDNQGRVALPANLRQWAGIDNDVVVVGMGEKIEIWSRSGWIALNDSLDEDLIVGSARETGLARALSGETSALEEFAE</sequence>
<dbReference type="InterPro" id="IPR037914">
    <property type="entry name" value="SpoVT-AbrB_sf"/>
</dbReference>
<dbReference type="EMBL" id="JACHGW010000001">
    <property type="protein sequence ID" value="MBB6049734.1"/>
    <property type="molecule type" value="Genomic_DNA"/>
</dbReference>
<keyword evidence="4 7" id="KW-0805">Transcription regulation</keyword>
<comment type="subcellular location">
    <subcellularLocation>
        <location evidence="7">Cytoplasm</location>
        <location evidence="7">Nucleoid</location>
    </subcellularLocation>
</comment>
<dbReference type="InterPro" id="IPR020603">
    <property type="entry name" value="MraZ_dom"/>
</dbReference>
<evidence type="ECO:0000313" key="9">
    <source>
        <dbReference type="EMBL" id="MBB6049734.1"/>
    </source>
</evidence>
<evidence type="ECO:0000256" key="2">
    <source>
        <dbReference type="ARBA" id="ARBA00022490"/>
    </source>
</evidence>
<evidence type="ECO:0000256" key="1">
    <source>
        <dbReference type="ARBA" id="ARBA00013860"/>
    </source>
</evidence>
<reference evidence="9 10" key="1">
    <citation type="submission" date="2020-08" db="EMBL/GenBank/DDBJ databases">
        <title>Genomic Encyclopedia of Type Strains, Phase IV (KMG-IV): sequencing the most valuable type-strain genomes for metagenomic binning, comparative biology and taxonomic classification.</title>
        <authorList>
            <person name="Goeker M."/>
        </authorList>
    </citation>
    <scope>NUCLEOTIDE SEQUENCE [LARGE SCALE GENOMIC DNA]</scope>
    <source>
        <strain evidence="9 10">DSM 23562</strain>
    </source>
</reference>
<evidence type="ECO:0000256" key="5">
    <source>
        <dbReference type="ARBA" id="ARBA00023125"/>
    </source>
</evidence>
<keyword evidence="2 7" id="KW-0963">Cytoplasm</keyword>
<dbReference type="PROSITE" id="PS51740">
    <property type="entry name" value="SPOVT_ABRB"/>
    <property type="match status" value="1"/>
</dbReference>
<dbReference type="PANTHER" id="PTHR34701:SF1">
    <property type="entry name" value="TRANSCRIPTIONAL REGULATOR MRAZ"/>
    <property type="match status" value="1"/>
</dbReference>
<dbReference type="AlphaFoldDB" id="A0A7W9SP63"/>
<evidence type="ECO:0000256" key="3">
    <source>
        <dbReference type="ARBA" id="ARBA00022737"/>
    </source>
</evidence>
<organism evidence="9 10">
    <name type="scientific">Armatimonas rosea</name>
    <dbReference type="NCBI Taxonomy" id="685828"/>
    <lineage>
        <taxon>Bacteria</taxon>
        <taxon>Bacillati</taxon>
        <taxon>Armatimonadota</taxon>
        <taxon>Armatimonadia</taxon>
        <taxon>Armatimonadales</taxon>
        <taxon>Armatimonadaceae</taxon>
        <taxon>Armatimonas</taxon>
    </lineage>
</organism>
<keyword evidence="6 7" id="KW-0804">Transcription</keyword>
<dbReference type="InterPro" id="IPR007159">
    <property type="entry name" value="SpoVT-AbrB_dom"/>
</dbReference>
<feature type="domain" description="SpoVT-AbrB" evidence="8">
    <location>
        <begin position="59"/>
        <end position="102"/>
    </location>
</feature>
<dbReference type="GO" id="GO:2000143">
    <property type="term" value="P:negative regulation of DNA-templated transcription initiation"/>
    <property type="evidence" value="ECO:0007669"/>
    <property type="project" value="TreeGrafter"/>
</dbReference>
<keyword evidence="3" id="KW-0677">Repeat</keyword>
<name>A0A7W9SP63_ARMRO</name>
<dbReference type="Pfam" id="PF02381">
    <property type="entry name" value="MraZ"/>
    <property type="match status" value="2"/>
</dbReference>
<comment type="caution">
    <text evidence="9">The sequence shown here is derived from an EMBL/GenBank/DDBJ whole genome shotgun (WGS) entry which is preliminary data.</text>
</comment>
<dbReference type="InterPro" id="IPR035644">
    <property type="entry name" value="MraZ_C"/>
</dbReference>
<gene>
    <name evidence="7" type="primary">mraZ</name>
    <name evidence="9" type="ORF">HNQ39_001496</name>
</gene>
<dbReference type="Proteomes" id="UP000520814">
    <property type="component" value="Unassembled WGS sequence"/>
</dbReference>
<keyword evidence="5 7" id="KW-0238">DNA-binding</keyword>
<dbReference type="InterPro" id="IPR038619">
    <property type="entry name" value="MraZ_sf"/>
</dbReference>
<comment type="subunit">
    <text evidence="7">Forms oligomers.</text>
</comment>
<protein>
    <recommendedName>
        <fullName evidence="1 7">Transcriptional regulator MraZ</fullName>
    </recommendedName>
</protein>
<dbReference type="InterPro" id="IPR003444">
    <property type="entry name" value="MraZ"/>
</dbReference>
<evidence type="ECO:0000256" key="4">
    <source>
        <dbReference type="ARBA" id="ARBA00023015"/>
    </source>
</evidence>
<dbReference type="CDD" id="cd16320">
    <property type="entry name" value="MraZ_N"/>
    <property type="match status" value="1"/>
</dbReference>
<dbReference type="HAMAP" id="MF_01008">
    <property type="entry name" value="MraZ"/>
    <property type="match status" value="1"/>
</dbReference>
<proteinExistence type="inferred from homology"/>
<dbReference type="GO" id="GO:0003700">
    <property type="term" value="F:DNA-binding transcription factor activity"/>
    <property type="evidence" value="ECO:0007669"/>
    <property type="project" value="UniProtKB-UniRule"/>
</dbReference>
<dbReference type="InterPro" id="IPR035642">
    <property type="entry name" value="MraZ_N"/>
</dbReference>
<evidence type="ECO:0000313" key="10">
    <source>
        <dbReference type="Proteomes" id="UP000520814"/>
    </source>
</evidence>
<dbReference type="SUPFAM" id="SSF89447">
    <property type="entry name" value="AbrB/MazE/MraZ-like"/>
    <property type="match status" value="1"/>
</dbReference>